<reference evidence="4" key="1">
    <citation type="submission" date="2020-05" db="EMBL/GenBank/DDBJ databases">
        <title>Phylogenomic resolution of chytrid fungi.</title>
        <authorList>
            <person name="Stajich J.E."/>
            <person name="Amses K."/>
            <person name="Simmons R."/>
            <person name="Seto K."/>
            <person name="Myers J."/>
            <person name="Bonds A."/>
            <person name="Quandt C.A."/>
            <person name="Barry K."/>
            <person name="Liu P."/>
            <person name="Grigoriev I."/>
            <person name="Longcore J.E."/>
            <person name="James T.Y."/>
        </authorList>
    </citation>
    <scope>NUCLEOTIDE SEQUENCE</scope>
    <source>
        <strain evidence="4">JEL0318</strain>
    </source>
</reference>
<proteinExistence type="predicted"/>
<dbReference type="InterPro" id="IPR013766">
    <property type="entry name" value="Thioredoxin_domain"/>
</dbReference>
<dbReference type="Gene3D" id="3.40.30.10">
    <property type="entry name" value="Glutaredoxin"/>
    <property type="match status" value="1"/>
</dbReference>
<evidence type="ECO:0000313" key="4">
    <source>
        <dbReference type="EMBL" id="KAJ3051627.1"/>
    </source>
</evidence>
<organism evidence="4 5">
    <name type="scientific">Rhizophlyctis rosea</name>
    <dbReference type="NCBI Taxonomy" id="64517"/>
    <lineage>
        <taxon>Eukaryota</taxon>
        <taxon>Fungi</taxon>
        <taxon>Fungi incertae sedis</taxon>
        <taxon>Chytridiomycota</taxon>
        <taxon>Chytridiomycota incertae sedis</taxon>
        <taxon>Chytridiomycetes</taxon>
        <taxon>Rhizophlyctidales</taxon>
        <taxon>Rhizophlyctidaceae</taxon>
        <taxon>Rhizophlyctis</taxon>
    </lineage>
</organism>
<feature type="domain" description="Thioredoxin" evidence="2">
    <location>
        <begin position="1"/>
        <end position="109"/>
    </location>
</feature>
<accession>A0AAD5SBU6</accession>
<dbReference type="SUPFAM" id="SSF49785">
    <property type="entry name" value="Galactose-binding domain-like"/>
    <property type="match status" value="1"/>
</dbReference>
<dbReference type="CDD" id="cd02947">
    <property type="entry name" value="TRX_family"/>
    <property type="match status" value="1"/>
</dbReference>
<keyword evidence="1" id="KW-1015">Disulfide bond</keyword>
<dbReference type="InterPro" id="IPR036249">
    <property type="entry name" value="Thioredoxin-like_sf"/>
</dbReference>
<dbReference type="FunFam" id="3.40.30.10:FF:000245">
    <property type="entry name" value="Thioredoxin"/>
    <property type="match status" value="1"/>
</dbReference>
<keyword evidence="5" id="KW-1185">Reference proteome</keyword>
<evidence type="ECO:0000313" key="5">
    <source>
        <dbReference type="Proteomes" id="UP001212841"/>
    </source>
</evidence>
<dbReference type="PANTHER" id="PTHR46115">
    <property type="entry name" value="THIOREDOXIN-LIKE PROTEIN 1"/>
    <property type="match status" value="1"/>
</dbReference>
<dbReference type="PROSITE" id="PS51352">
    <property type="entry name" value="THIOREDOXIN_2"/>
    <property type="match status" value="1"/>
</dbReference>
<dbReference type="PROSITE" id="PS51532">
    <property type="entry name" value="PITH"/>
    <property type="match status" value="1"/>
</dbReference>
<dbReference type="InterPro" id="IPR017937">
    <property type="entry name" value="Thioredoxin_CS"/>
</dbReference>
<feature type="domain" description="PITH" evidence="3">
    <location>
        <begin position="115"/>
        <end position="284"/>
    </location>
</feature>
<dbReference type="PRINTS" id="PR00421">
    <property type="entry name" value="THIOREDOXIN"/>
</dbReference>
<dbReference type="Pfam" id="PF00085">
    <property type="entry name" value="Thioredoxin"/>
    <property type="match status" value="1"/>
</dbReference>
<name>A0AAD5SBU6_9FUNG</name>
<dbReference type="Proteomes" id="UP001212841">
    <property type="component" value="Unassembled WGS sequence"/>
</dbReference>
<dbReference type="InterPro" id="IPR008979">
    <property type="entry name" value="Galactose-bd-like_sf"/>
</dbReference>
<dbReference type="AlphaFoldDB" id="A0AAD5SBU6"/>
<evidence type="ECO:0000259" key="3">
    <source>
        <dbReference type="PROSITE" id="PS51532"/>
    </source>
</evidence>
<dbReference type="EMBL" id="JADGJD010000374">
    <property type="protein sequence ID" value="KAJ3051627.1"/>
    <property type="molecule type" value="Genomic_DNA"/>
</dbReference>
<evidence type="ECO:0008006" key="6">
    <source>
        <dbReference type="Google" id="ProtNLM"/>
    </source>
</evidence>
<dbReference type="InterPro" id="IPR037047">
    <property type="entry name" value="PITH_dom_sf"/>
</dbReference>
<dbReference type="InterPro" id="IPR010400">
    <property type="entry name" value="PITH_dom"/>
</dbReference>
<comment type="caution">
    <text evidence="4">The sequence shown here is derived from an EMBL/GenBank/DDBJ whole genome shotgun (WGS) entry which is preliminary data.</text>
</comment>
<dbReference type="SUPFAM" id="SSF52833">
    <property type="entry name" value="Thioredoxin-like"/>
    <property type="match status" value="1"/>
</dbReference>
<gene>
    <name evidence="4" type="ORF">HK097_007351</name>
</gene>
<dbReference type="PROSITE" id="PS00194">
    <property type="entry name" value="THIOREDOXIN_1"/>
    <property type="match status" value="1"/>
</dbReference>
<evidence type="ECO:0000256" key="1">
    <source>
        <dbReference type="ARBA" id="ARBA00023157"/>
    </source>
</evidence>
<evidence type="ECO:0000259" key="2">
    <source>
        <dbReference type="PROSITE" id="PS51352"/>
    </source>
</evidence>
<sequence length="289" mass="32009">MTLVKVIHSQQEYTSLLSSANPQKLIVVDFTATWCGPCQQIKPVFAELSLRYRHVTFAQVDVDQLQEVAQSAGVSAMPTFQFFKAGRKLAELKGANKNGLETLVKQHQGPADESSSLAGLSGHSDLTEFITLNQLECLNEKSQGAARNAFQSNDQVLESDVDEQLIISIPFNQAVKLHSIKIVASGEQAPRNIRTYVNRPHTLSFDEADSIPALETIELTEKDFEPNAITPLRFVKYQSVHGLTIFVENNQGDAETTVIKQIILYGTPVETTKMSDFKKVGHEHGPEEK</sequence>
<dbReference type="Pfam" id="PF06201">
    <property type="entry name" value="PITH"/>
    <property type="match status" value="1"/>
</dbReference>
<dbReference type="GO" id="GO:0005737">
    <property type="term" value="C:cytoplasm"/>
    <property type="evidence" value="ECO:0007669"/>
    <property type="project" value="UniProtKB-ARBA"/>
</dbReference>
<dbReference type="Gene3D" id="2.60.120.470">
    <property type="entry name" value="PITH domain"/>
    <property type="match status" value="1"/>
</dbReference>
<protein>
    <recommendedName>
        <fullName evidence="6">Thioredoxin-like protein 1</fullName>
    </recommendedName>
</protein>